<dbReference type="InterPro" id="IPR050189">
    <property type="entry name" value="MFS_Efflux_Transporters"/>
</dbReference>
<feature type="transmembrane region" description="Helical" evidence="6">
    <location>
        <begin position="329"/>
        <end position="353"/>
    </location>
</feature>
<keyword evidence="5 6" id="KW-0472">Membrane</keyword>
<feature type="transmembrane region" description="Helical" evidence="6">
    <location>
        <begin position="93"/>
        <end position="114"/>
    </location>
</feature>
<dbReference type="AlphaFoldDB" id="A0A066RSB5"/>
<gene>
    <name evidence="8" type="ORF">EA58_01670</name>
</gene>
<feature type="transmembrane region" description="Helical" evidence="6">
    <location>
        <begin position="153"/>
        <end position="174"/>
    </location>
</feature>
<dbReference type="InterPro" id="IPR020846">
    <property type="entry name" value="MFS_dom"/>
</dbReference>
<dbReference type="PANTHER" id="PTHR43124">
    <property type="entry name" value="PURINE EFFLUX PUMP PBUE"/>
    <property type="match status" value="1"/>
</dbReference>
<sequence length="384" mass="39706">MLNVLLFLIAFLVGADELMLGPILAPIGNDLGVAPERVTLFITTYSVALACVAPFLGAYSDRHGRMAVLIPASLLFGLASVATGVVGTFEAGLVTRVVTGLASAGMLPIAFALAADASDGEAMKRIAWVQSGLTLGMIASPALGAFLTESLSWRAGFLVLGVCAWMVAAALGYLSVSEKALPVHTVVAPEAREASPSKIWAIPGAAGALLAMCFGLGGGIGLFNLIGQHLRDTQGVSMWSVGSLYAALGCVSVIGNLLMPRLSVRLESGRQVMRVALVVCVLVSVWFYLFPANSLLVLIPPLLLWSLAGGVGSPALQSYIAELSPAHRGILMSLAMTMMHLGVAMWSGVAGFAYSTGPVGMAMLAIVLFGVAITVLKPVKSNPI</sequence>
<reference evidence="8 9" key="1">
    <citation type="submission" date="2014-04" db="EMBL/GenBank/DDBJ databases">
        <title>Draft genome sequence of Photobacterium halotolerans S2753: a solonamide, ngercheumicin and holomycin producer.</title>
        <authorList>
            <person name="Machado H.R."/>
            <person name="Gram L."/>
        </authorList>
    </citation>
    <scope>NUCLEOTIDE SEQUENCE [LARGE SCALE GENOMIC DNA]</scope>
    <source>
        <strain evidence="8 9">S2753</strain>
    </source>
</reference>
<feature type="transmembrane region" description="Helical" evidence="6">
    <location>
        <begin position="359"/>
        <end position="376"/>
    </location>
</feature>
<dbReference type="InterPro" id="IPR001958">
    <property type="entry name" value="Tet-R_TetA/multi-R_MdtG-like"/>
</dbReference>
<dbReference type="PROSITE" id="PS50850">
    <property type="entry name" value="MFS"/>
    <property type="match status" value="1"/>
</dbReference>
<evidence type="ECO:0000256" key="2">
    <source>
        <dbReference type="ARBA" id="ARBA00022475"/>
    </source>
</evidence>
<dbReference type="GO" id="GO:0005886">
    <property type="term" value="C:plasma membrane"/>
    <property type="evidence" value="ECO:0007669"/>
    <property type="project" value="UniProtKB-SubCell"/>
</dbReference>
<protein>
    <submittedName>
        <fullName evidence="8">Major facilitator transporter</fullName>
    </submittedName>
</protein>
<keyword evidence="3 6" id="KW-0812">Transmembrane</keyword>
<proteinExistence type="predicted"/>
<keyword evidence="2" id="KW-1003">Cell membrane</keyword>
<comment type="caution">
    <text evidence="8">The sequence shown here is derived from an EMBL/GenBank/DDBJ whole genome shotgun (WGS) entry which is preliminary data.</text>
</comment>
<feature type="transmembrane region" description="Helical" evidence="6">
    <location>
        <begin position="126"/>
        <end position="147"/>
    </location>
</feature>
<dbReference type="PANTHER" id="PTHR43124:SF3">
    <property type="entry name" value="CHLORAMPHENICOL EFFLUX PUMP RV0191"/>
    <property type="match status" value="1"/>
</dbReference>
<feature type="transmembrane region" description="Helical" evidence="6">
    <location>
        <begin position="199"/>
        <end position="226"/>
    </location>
</feature>
<dbReference type="Gene3D" id="1.20.1250.20">
    <property type="entry name" value="MFS general substrate transporter like domains"/>
    <property type="match status" value="1"/>
</dbReference>
<name>A0A066RSB5_9GAMM</name>
<comment type="subcellular location">
    <subcellularLocation>
        <location evidence="1">Cell membrane</location>
        <topology evidence="1">Multi-pass membrane protein</topology>
    </subcellularLocation>
</comment>
<keyword evidence="4 6" id="KW-1133">Transmembrane helix</keyword>
<evidence type="ECO:0000256" key="5">
    <source>
        <dbReference type="ARBA" id="ARBA00023136"/>
    </source>
</evidence>
<dbReference type="GO" id="GO:0022857">
    <property type="term" value="F:transmembrane transporter activity"/>
    <property type="evidence" value="ECO:0007669"/>
    <property type="project" value="InterPro"/>
</dbReference>
<dbReference type="STRING" id="1654360.EA58_01670"/>
<dbReference type="OrthoDB" id="9814303at2"/>
<keyword evidence="9" id="KW-1185">Reference proteome</keyword>
<evidence type="ECO:0000256" key="4">
    <source>
        <dbReference type="ARBA" id="ARBA00022989"/>
    </source>
</evidence>
<evidence type="ECO:0000256" key="1">
    <source>
        <dbReference type="ARBA" id="ARBA00004651"/>
    </source>
</evidence>
<dbReference type="Proteomes" id="UP000027192">
    <property type="component" value="Unassembled WGS sequence"/>
</dbReference>
<feature type="domain" description="Major facilitator superfamily (MFS) profile" evidence="7">
    <location>
        <begin position="2"/>
        <end position="382"/>
    </location>
</feature>
<feature type="transmembrane region" description="Helical" evidence="6">
    <location>
        <begin position="238"/>
        <end position="259"/>
    </location>
</feature>
<dbReference type="InterPro" id="IPR036259">
    <property type="entry name" value="MFS_trans_sf"/>
</dbReference>
<dbReference type="Pfam" id="PF07690">
    <property type="entry name" value="MFS_1"/>
    <property type="match status" value="1"/>
</dbReference>
<accession>A0A066RSB5</accession>
<organism evidence="8 9">
    <name type="scientific">Photobacterium galatheae</name>
    <dbReference type="NCBI Taxonomy" id="1654360"/>
    <lineage>
        <taxon>Bacteria</taxon>
        <taxon>Pseudomonadati</taxon>
        <taxon>Pseudomonadota</taxon>
        <taxon>Gammaproteobacteria</taxon>
        <taxon>Vibrionales</taxon>
        <taxon>Vibrionaceae</taxon>
        <taxon>Photobacterium</taxon>
    </lineage>
</organism>
<dbReference type="EMBL" id="JMIB01000003">
    <property type="protein sequence ID" value="KDM93345.1"/>
    <property type="molecule type" value="Genomic_DNA"/>
</dbReference>
<dbReference type="SUPFAM" id="SSF103473">
    <property type="entry name" value="MFS general substrate transporter"/>
    <property type="match status" value="1"/>
</dbReference>
<evidence type="ECO:0000259" key="7">
    <source>
        <dbReference type="PROSITE" id="PS50850"/>
    </source>
</evidence>
<evidence type="ECO:0000313" key="8">
    <source>
        <dbReference type="EMBL" id="KDM93345.1"/>
    </source>
</evidence>
<feature type="transmembrane region" description="Helical" evidence="6">
    <location>
        <begin position="271"/>
        <end position="289"/>
    </location>
</feature>
<feature type="transmembrane region" description="Helical" evidence="6">
    <location>
        <begin position="66"/>
        <end position="87"/>
    </location>
</feature>
<dbReference type="PRINTS" id="PR01035">
    <property type="entry name" value="TCRTETA"/>
</dbReference>
<feature type="transmembrane region" description="Helical" evidence="6">
    <location>
        <begin position="295"/>
        <end position="317"/>
    </location>
</feature>
<dbReference type="InterPro" id="IPR011701">
    <property type="entry name" value="MFS"/>
</dbReference>
<evidence type="ECO:0000256" key="6">
    <source>
        <dbReference type="SAM" id="Phobius"/>
    </source>
</evidence>
<evidence type="ECO:0000313" key="9">
    <source>
        <dbReference type="Proteomes" id="UP000027192"/>
    </source>
</evidence>
<evidence type="ECO:0000256" key="3">
    <source>
        <dbReference type="ARBA" id="ARBA00022692"/>
    </source>
</evidence>
<feature type="transmembrane region" description="Helical" evidence="6">
    <location>
        <begin position="39"/>
        <end position="59"/>
    </location>
</feature>
<dbReference type="RefSeq" id="WP_036748122.1">
    <property type="nucleotide sequence ID" value="NZ_JAGSGC010000011.1"/>
</dbReference>